<evidence type="ECO:0000313" key="6">
    <source>
        <dbReference type="Proteomes" id="UP000186364"/>
    </source>
</evidence>
<evidence type="ECO:0000259" key="4">
    <source>
        <dbReference type="PROSITE" id="PS01124"/>
    </source>
</evidence>
<protein>
    <submittedName>
        <fullName evidence="5">Transcriptional regulator</fullName>
    </submittedName>
</protein>
<dbReference type="InterPro" id="IPR002818">
    <property type="entry name" value="DJ-1/PfpI"/>
</dbReference>
<dbReference type="Pfam" id="PF12833">
    <property type="entry name" value="HTH_18"/>
    <property type="match status" value="1"/>
</dbReference>
<accession>A0A1Q9AYX2</accession>
<dbReference type="OrthoDB" id="9793400at2"/>
<evidence type="ECO:0000256" key="3">
    <source>
        <dbReference type="ARBA" id="ARBA00023163"/>
    </source>
</evidence>
<dbReference type="EMBL" id="MKIP01000034">
    <property type="protein sequence ID" value="OLP60908.1"/>
    <property type="molecule type" value="Genomic_DNA"/>
</dbReference>
<dbReference type="InterPro" id="IPR018062">
    <property type="entry name" value="HTH_AraC-typ_CS"/>
</dbReference>
<keyword evidence="2" id="KW-0238">DNA-binding</keyword>
<proteinExistence type="predicted"/>
<feature type="domain" description="HTH araC/xylS-type" evidence="4">
    <location>
        <begin position="226"/>
        <end position="324"/>
    </location>
</feature>
<dbReference type="SMART" id="SM00342">
    <property type="entry name" value="HTH_ARAC"/>
    <property type="match status" value="1"/>
</dbReference>
<dbReference type="PANTHER" id="PTHR43130:SF3">
    <property type="entry name" value="HTH-TYPE TRANSCRIPTIONAL REGULATOR RV1931C"/>
    <property type="match status" value="1"/>
</dbReference>
<dbReference type="PROSITE" id="PS01124">
    <property type="entry name" value="HTH_ARAC_FAMILY_2"/>
    <property type="match status" value="1"/>
</dbReference>
<dbReference type="InterPro" id="IPR018060">
    <property type="entry name" value="HTH_AraC"/>
</dbReference>
<dbReference type="Gene3D" id="3.40.50.880">
    <property type="match status" value="1"/>
</dbReference>
<gene>
    <name evidence="5" type="ORF">BJF93_02205</name>
</gene>
<dbReference type="SUPFAM" id="SSF52317">
    <property type="entry name" value="Class I glutamine amidotransferase-like"/>
    <property type="match status" value="1"/>
</dbReference>
<dbReference type="GO" id="GO:0043565">
    <property type="term" value="F:sequence-specific DNA binding"/>
    <property type="evidence" value="ECO:0007669"/>
    <property type="project" value="InterPro"/>
</dbReference>
<dbReference type="InterPro" id="IPR029062">
    <property type="entry name" value="Class_I_gatase-like"/>
</dbReference>
<dbReference type="Proteomes" id="UP000186364">
    <property type="component" value="Unassembled WGS sequence"/>
</dbReference>
<dbReference type="Gene3D" id="1.10.10.60">
    <property type="entry name" value="Homeodomain-like"/>
    <property type="match status" value="1"/>
</dbReference>
<comment type="caution">
    <text evidence="5">The sequence shown here is derived from an EMBL/GenBank/DDBJ whole genome shotgun (WGS) entry which is preliminary data.</text>
</comment>
<dbReference type="PROSITE" id="PS00041">
    <property type="entry name" value="HTH_ARAC_FAMILY_1"/>
    <property type="match status" value="1"/>
</dbReference>
<keyword evidence="1" id="KW-0805">Transcription regulation</keyword>
<sequence>MSEIDARPDNRNIQRFGFLLLPNFALMSFASASEPLRAANLLAGRELYEIALFSVDGAAVISSSGLPMPCRALAAGGEACHTLFVCVGGGLRDWRAAEPAFPLLRRLARQGVRIGGISSGAYVLAAAGLLERRDFTIHWEHAALLKEAFPHLAPRQARYVLDGDRITCAGGVAPLDMMHALIGERMGGDFARRVSDWYLHTGLAQPEAAQRSAAAERFGTHHPALLTVLEKMEATIEQPLDRQTMARLAGISPRHLDRLFAQHMRLGFLDTYRAIRLAHGRRLVEQSPLSIAEIAYATGFSSAGHFSRCFSELYDMSPHALRQKAGKNQSP</sequence>
<organism evidence="5 6">
    <name type="scientific">Xaviernesmea oryzae</name>
    <dbReference type="NCBI Taxonomy" id="464029"/>
    <lineage>
        <taxon>Bacteria</taxon>
        <taxon>Pseudomonadati</taxon>
        <taxon>Pseudomonadota</taxon>
        <taxon>Alphaproteobacteria</taxon>
        <taxon>Hyphomicrobiales</taxon>
        <taxon>Rhizobiaceae</taxon>
        <taxon>Rhizobium/Agrobacterium group</taxon>
        <taxon>Xaviernesmea</taxon>
    </lineage>
</organism>
<evidence type="ECO:0000256" key="1">
    <source>
        <dbReference type="ARBA" id="ARBA00023015"/>
    </source>
</evidence>
<dbReference type="AlphaFoldDB" id="A0A1Q9AYX2"/>
<dbReference type="PANTHER" id="PTHR43130">
    <property type="entry name" value="ARAC-FAMILY TRANSCRIPTIONAL REGULATOR"/>
    <property type="match status" value="1"/>
</dbReference>
<dbReference type="SUPFAM" id="SSF46689">
    <property type="entry name" value="Homeodomain-like"/>
    <property type="match status" value="1"/>
</dbReference>
<dbReference type="InterPro" id="IPR009057">
    <property type="entry name" value="Homeodomain-like_sf"/>
</dbReference>
<name>A0A1Q9AYX2_9HYPH</name>
<reference evidence="5 6" key="1">
    <citation type="submission" date="2016-09" db="EMBL/GenBank/DDBJ databases">
        <title>Rhizobium sp. nov., a novel species isolated from the rice rhizosphere.</title>
        <authorList>
            <person name="Zhao J."/>
            <person name="Zhang X."/>
        </authorList>
    </citation>
    <scope>NUCLEOTIDE SEQUENCE [LARGE SCALE GENOMIC DNA]</scope>
    <source>
        <strain evidence="5 6">1.7048</strain>
    </source>
</reference>
<keyword evidence="3" id="KW-0804">Transcription</keyword>
<evidence type="ECO:0000256" key="2">
    <source>
        <dbReference type="ARBA" id="ARBA00023125"/>
    </source>
</evidence>
<evidence type="ECO:0000313" key="5">
    <source>
        <dbReference type="EMBL" id="OLP60908.1"/>
    </source>
</evidence>
<dbReference type="InterPro" id="IPR052158">
    <property type="entry name" value="INH-QAR"/>
</dbReference>
<dbReference type="Pfam" id="PF01965">
    <property type="entry name" value="DJ-1_PfpI"/>
    <property type="match status" value="1"/>
</dbReference>
<dbReference type="GO" id="GO:0003700">
    <property type="term" value="F:DNA-binding transcription factor activity"/>
    <property type="evidence" value="ECO:0007669"/>
    <property type="project" value="InterPro"/>
</dbReference>
<dbReference type="CDD" id="cd03136">
    <property type="entry name" value="GATase1_AraC_ArgR_like"/>
    <property type="match status" value="1"/>
</dbReference>
<keyword evidence="6" id="KW-1185">Reference proteome</keyword>